<dbReference type="InterPro" id="IPR054502">
    <property type="entry name" value="bHLH-TF_ACT-like_plant"/>
</dbReference>
<sequence length="330" mass="36295">MEFSSVRWLTDLGIDEPPFIQMCEMSTLDQFTSQHIAAPKVDDFQASFSSESYTSHPTFTPLRPTKLHKATSWSSCSAERPASAASSLSILSFGNQGVAGDPHRLIGGVAGAPLKPKEEVGFLLSHGSKKSSEPMEIEGVKRFYTGARPPSHTQDHIVAERKRREKLSQRFIALSAIVPGLKKMDKASVLGDAIKYVKQLQERVNTLEDQAAKRTVESAILVKKSQLPVYDDTSSSDENFDGPGEPLPEIEAKLSDRSVLLRVHCEKRKGVLVKVLAEIEKLHLTVVSTSVMPFAGCALDITVMAQTNEEFSMTVKDLVKCLNSACRQFM</sequence>
<evidence type="ECO:0000256" key="3">
    <source>
        <dbReference type="ARBA" id="ARBA00023015"/>
    </source>
</evidence>
<dbReference type="InterPro" id="IPR036638">
    <property type="entry name" value="HLH_DNA-bd_sf"/>
</dbReference>
<evidence type="ECO:0000256" key="4">
    <source>
        <dbReference type="ARBA" id="ARBA00023163"/>
    </source>
</evidence>
<evidence type="ECO:0000256" key="5">
    <source>
        <dbReference type="ARBA" id="ARBA00023242"/>
    </source>
</evidence>
<dbReference type="InterPro" id="IPR011598">
    <property type="entry name" value="bHLH_dom"/>
</dbReference>
<evidence type="ECO:0000256" key="6">
    <source>
        <dbReference type="SAM" id="Coils"/>
    </source>
</evidence>
<comment type="similarity">
    <text evidence="2">Belongs to the bHLH protein family.</text>
</comment>
<gene>
    <name evidence="8" type="primary">BHLH25_2</name>
    <name evidence="8" type="ORF">g.79328</name>
</gene>
<accession>A0A1D1YQ13</accession>
<keyword evidence="6" id="KW-0175">Coiled coil</keyword>
<proteinExistence type="inferred from homology"/>
<dbReference type="CDD" id="cd11452">
    <property type="entry name" value="bHLH_AtNAI1_like"/>
    <property type="match status" value="1"/>
</dbReference>
<dbReference type="AlphaFoldDB" id="A0A1D1YQ13"/>
<keyword evidence="5" id="KW-0539">Nucleus</keyword>
<dbReference type="SUPFAM" id="SSF47459">
    <property type="entry name" value="HLH, helix-loop-helix DNA-binding domain"/>
    <property type="match status" value="1"/>
</dbReference>
<dbReference type="EMBL" id="GDJX01011201">
    <property type="protein sequence ID" value="JAT56735.1"/>
    <property type="molecule type" value="Transcribed_RNA"/>
</dbReference>
<evidence type="ECO:0000256" key="2">
    <source>
        <dbReference type="ARBA" id="ARBA00005510"/>
    </source>
</evidence>
<feature type="coiled-coil region" evidence="6">
    <location>
        <begin position="190"/>
        <end position="217"/>
    </location>
</feature>
<evidence type="ECO:0000259" key="7">
    <source>
        <dbReference type="PROSITE" id="PS50888"/>
    </source>
</evidence>
<keyword evidence="3" id="KW-0805">Transcription regulation</keyword>
<evidence type="ECO:0000313" key="8">
    <source>
        <dbReference type="EMBL" id="JAT56735.1"/>
    </source>
</evidence>
<evidence type="ECO:0000256" key="1">
    <source>
        <dbReference type="ARBA" id="ARBA00004123"/>
    </source>
</evidence>
<dbReference type="PANTHER" id="PTHR45959">
    <property type="entry name" value="BHLH TRANSCRIPTION FACTOR"/>
    <property type="match status" value="1"/>
</dbReference>
<protein>
    <submittedName>
        <fullName evidence="8">Transcription factor bHLH25</fullName>
    </submittedName>
</protein>
<reference evidence="8" key="1">
    <citation type="submission" date="2015-07" db="EMBL/GenBank/DDBJ databases">
        <title>Transcriptome Assembly of Anthurium amnicola.</title>
        <authorList>
            <person name="Suzuki J."/>
        </authorList>
    </citation>
    <scope>NUCLEOTIDE SEQUENCE</scope>
</reference>
<dbReference type="InterPro" id="IPR052610">
    <property type="entry name" value="bHLH_transcription_regulator"/>
</dbReference>
<dbReference type="Pfam" id="PF22754">
    <property type="entry name" value="bHLH-TF_ACT-like_plant"/>
    <property type="match status" value="1"/>
</dbReference>
<feature type="domain" description="BHLH" evidence="7">
    <location>
        <begin position="151"/>
        <end position="200"/>
    </location>
</feature>
<comment type="subcellular location">
    <subcellularLocation>
        <location evidence="1">Nucleus</location>
    </subcellularLocation>
</comment>
<dbReference type="Gene3D" id="4.10.280.10">
    <property type="entry name" value="Helix-loop-helix DNA-binding domain"/>
    <property type="match status" value="1"/>
</dbReference>
<organism evidence="8">
    <name type="scientific">Anthurium amnicola</name>
    <dbReference type="NCBI Taxonomy" id="1678845"/>
    <lineage>
        <taxon>Eukaryota</taxon>
        <taxon>Viridiplantae</taxon>
        <taxon>Streptophyta</taxon>
        <taxon>Embryophyta</taxon>
        <taxon>Tracheophyta</taxon>
        <taxon>Spermatophyta</taxon>
        <taxon>Magnoliopsida</taxon>
        <taxon>Liliopsida</taxon>
        <taxon>Araceae</taxon>
        <taxon>Pothoideae</taxon>
        <taxon>Potheae</taxon>
        <taxon>Anthurium</taxon>
    </lineage>
</organism>
<name>A0A1D1YQ13_9ARAE</name>
<dbReference type="GO" id="GO:0046983">
    <property type="term" value="F:protein dimerization activity"/>
    <property type="evidence" value="ECO:0007669"/>
    <property type="project" value="InterPro"/>
</dbReference>
<dbReference type="GO" id="GO:0005634">
    <property type="term" value="C:nucleus"/>
    <property type="evidence" value="ECO:0007669"/>
    <property type="project" value="UniProtKB-SubCell"/>
</dbReference>
<dbReference type="SMART" id="SM00353">
    <property type="entry name" value="HLH"/>
    <property type="match status" value="1"/>
</dbReference>
<keyword evidence="4" id="KW-0804">Transcription</keyword>
<dbReference type="Pfam" id="PF00010">
    <property type="entry name" value="HLH"/>
    <property type="match status" value="1"/>
</dbReference>
<dbReference type="PROSITE" id="PS50888">
    <property type="entry name" value="BHLH"/>
    <property type="match status" value="1"/>
</dbReference>
<dbReference type="PANTHER" id="PTHR45959:SF2">
    <property type="entry name" value="BHLH TRANSCRIPTION FACTOR"/>
    <property type="match status" value="1"/>
</dbReference>